<dbReference type="PIRSF" id="PIRSF004692">
    <property type="entry name" value="KdsD_KpsF"/>
    <property type="match status" value="1"/>
</dbReference>
<keyword evidence="9" id="KW-1185">Reference proteome</keyword>
<accession>A0ABV7M8Q3</accession>
<name>A0ABV7M8Q3_9PROT</name>
<feature type="domain" description="SIS" evidence="7">
    <location>
        <begin position="41"/>
        <end position="184"/>
    </location>
</feature>
<gene>
    <name evidence="8" type="ORF">ACFONP_00165</name>
</gene>
<dbReference type="InterPro" id="IPR000644">
    <property type="entry name" value="CBS_dom"/>
</dbReference>
<dbReference type="CDD" id="cd04604">
    <property type="entry name" value="CBS_pair_SIS_assoc"/>
    <property type="match status" value="1"/>
</dbReference>
<comment type="similarity">
    <text evidence="1 4">Belongs to the SIS family. GutQ/KpsF subfamily.</text>
</comment>
<dbReference type="InterPro" id="IPR046342">
    <property type="entry name" value="CBS_dom_sf"/>
</dbReference>
<dbReference type="Gene3D" id="3.40.50.10490">
    <property type="entry name" value="Glucose-6-phosphate isomerase like protein, domain 1"/>
    <property type="match status" value="1"/>
</dbReference>
<sequence length="325" mass="34289">MTTDILSIASEVLTLEEEGLRTLREEIVNPTSALSQAYRRTLTLIEKCEGRVIISGMGKSGHIGRKLAATFASTGTPASFVHPGEASHGDLGMIGDRDMVIAISNSGETQELGDLLGYCQRFDIPLVAITGGAESALAKAADEVLLLPKAAEACRETNAPTTSTTMTLALGDVLAVAMLRSRGFGRDDFKIFHPGGKLGAALKKVEDLVKDHKTLPVVSSGIPVIEAIEVLNDAGFGTVGIVDKQGLLVGIITDGDLRRHIGIDPKVETVDNIMTKQPKTVTPHTLAAEALNIMTSGKISALFIIEEGKPTGLLHIHDLLSVGVI</sequence>
<dbReference type="PROSITE" id="PS51371">
    <property type="entry name" value="CBS"/>
    <property type="match status" value="2"/>
</dbReference>
<dbReference type="NCBIfam" id="TIGR00393">
    <property type="entry name" value="kpsF"/>
    <property type="match status" value="1"/>
</dbReference>
<dbReference type="InterPro" id="IPR004800">
    <property type="entry name" value="KdsD/KpsF-type"/>
</dbReference>
<evidence type="ECO:0000256" key="5">
    <source>
        <dbReference type="PROSITE-ProRule" id="PRU00703"/>
    </source>
</evidence>
<dbReference type="PANTHER" id="PTHR42745">
    <property type="match status" value="1"/>
</dbReference>
<dbReference type="InterPro" id="IPR001347">
    <property type="entry name" value="SIS_dom"/>
</dbReference>
<proteinExistence type="inferred from homology"/>
<evidence type="ECO:0000256" key="4">
    <source>
        <dbReference type="PIRNR" id="PIRNR004692"/>
    </source>
</evidence>
<organism evidence="8 9">
    <name type="scientific">Parvularcula lutaonensis</name>
    <dbReference type="NCBI Taxonomy" id="491923"/>
    <lineage>
        <taxon>Bacteria</taxon>
        <taxon>Pseudomonadati</taxon>
        <taxon>Pseudomonadota</taxon>
        <taxon>Alphaproteobacteria</taxon>
        <taxon>Parvularculales</taxon>
        <taxon>Parvularculaceae</taxon>
        <taxon>Parvularcula</taxon>
    </lineage>
</organism>
<protein>
    <submittedName>
        <fullName evidence="8">SIS domain-containing protein</fullName>
    </submittedName>
</protein>
<reference evidence="9" key="1">
    <citation type="journal article" date="2019" name="Int. J. Syst. Evol. Microbiol.">
        <title>The Global Catalogue of Microorganisms (GCM) 10K type strain sequencing project: providing services to taxonomists for standard genome sequencing and annotation.</title>
        <authorList>
            <consortium name="The Broad Institute Genomics Platform"/>
            <consortium name="The Broad Institute Genome Sequencing Center for Infectious Disease"/>
            <person name="Wu L."/>
            <person name="Ma J."/>
        </authorList>
    </citation>
    <scope>NUCLEOTIDE SEQUENCE [LARGE SCALE GENOMIC DNA]</scope>
    <source>
        <strain evidence="9">KCTC 22245</strain>
    </source>
</reference>
<evidence type="ECO:0000256" key="3">
    <source>
        <dbReference type="ARBA" id="ARBA00023122"/>
    </source>
</evidence>
<feature type="domain" description="CBS" evidence="6">
    <location>
        <begin position="274"/>
        <end position="325"/>
    </location>
</feature>
<dbReference type="InterPro" id="IPR035474">
    <property type="entry name" value="SIS_Kpsf"/>
</dbReference>
<dbReference type="InterPro" id="IPR050986">
    <property type="entry name" value="GutQ/KpsF_isomerases"/>
</dbReference>
<dbReference type="Proteomes" id="UP001595607">
    <property type="component" value="Unassembled WGS sequence"/>
</dbReference>
<dbReference type="PROSITE" id="PS51464">
    <property type="entry name" value="SIS"/>
    <property type="match status" value="1"/>
</dbReference>
<dbReference type="Gene3D" id="3.10.580.10">
    <property type="entry name" value="CBS-domain"/>
    <property type="match status" value="1"/>
</dbReference>
<keyword evidence="3 5" id="KW-0129">CBS domain</keyword>
<dbReference type="EMBL" id="JBHRVA010000001">
    <property type="protein sequence ID" value="MFC3301142.1"/>
    <property type="molecule type" value="Genomic_DNA"/>
</dbReference>
<dbReference type="InterPro" id="IPR046348">
    <property type="entry name" value="SIS_dom_sf"/>
</dbReference>
<comment type="caution">
    <text evidence="8">The sequence shown here is derived from an EMBL/GenBank/DDBJ whole genome shotgun (WGS) entry which is preliminary data.</text>
</comment>
<evidence type="ECO:0000259" key="7">
    <source>
        <dbReference type="PROSITE" id="PS51464"/>
    </source>
</evidence>
<dbReference type="Pfam" id="PF00571">
    <property type="entry name" value="CBS"/>
    <property type="match status" value="2"/>
</dbReference>
<feature type="domain" description="CBS" evidence="6">
    <location>
        <begin position="211"/>
        <end position="269"/>
    </location>
</feature>
<evidence type="ECO:0000256" key="2">
    <source>
        <dbReference type="ARBA" id="ARBA00022737"/>
    </source>
</evidence>
<evidence type="ECO:0000259" key="6">
    <source>
        <dbReference type="PROSITE" id="PS51371"/>
    </source>
</evidence>
<evidence type="ECO:0000313" key="9">
    <source>
        <dbReference type="Proteomes" id="UP001595607"/>
    </source>
</evidence>
<dbReference type="CDD" id="cd05014">
    <property type="entry name" value="SIS_Kpsf"/>
    <property type="match status" value="1"/>
</dbReference>
<dbReference type="PANTHER" id="PTHR42745:SF1">
    <property type="entry name" value="ARABINOSE 5-PHOSPHATE ISOMERASE KDSD"/>
    <property type="match status" value="1"/>
</dbReference>
<keyword evidence="2" id="KW-0677">Repeat</keyword>
<dbReference type="Pfam" id="PF01380">
    <property type="entry name" value="SIS"/>
    <property type="match status" value="1"/>
</dbReference>
<dbReference type="SMART" id="SM00116">
    <property type="entry name" value="CBS"/>
    <property type="match status" value="2"/>
</dbReference>
<dbReference type="RefSeq" id="WP_189577134.1">
    <property type="nucleotide sequence ID" value="NZ_BMXU01000003.1"/>
</dbReference>
<evidence type="ECO:0000313" key="8">
    <source>
        <dbReference type="EMBL" id="MFC3301142.1"/>
    </source>
</evidence>
<evidence type="ECO:0000256" key="1">
    <source>
        <dbReference type="ARBA" id="ARBA00008165"/>
    </source>
</evidence>
<dbReference type="SUPFAM" id="SSF53697">
    <property type="entry name" value="SIS domain"/>
    <property type="match status" value="1"/>
</dbReference>